<dbReference type="KEGG" id="rhp:LPB142_17715"/>
<keyword evidence="2" id="KW-0614">Plasmid</keyword>
<reference evidence="2 3" key="1">
    <citation type="submission" date="2016-10" db="EMBL/GenBank/DDBJ databases">
        <title>Rhodobacter sp. LPB0142, isolated from sea water.</title>
        <authorList>
            <person name="Kim E."/>
            <person name="Yi H."/>
        </authorList>
    </citation>
    <scope>NUCLEOTIDE SEQUENCE [LARGE SCALE GENOMIC DNA]</scope>
    <source>
        <strain evidence="2 3">LPB0142</strain>
        <plasmid evidence="3">Plasmid pej01</plasmid>
    </source>
</reference>
<evidence type="ECO:0000313" key="3">
    <source>
        <dbReference type="Proteomes" id="UP000176562"/>
    </source>
</evidence>
<dbReference type="RefSeq" id="WP_071167416.1">
    <property type="nucleotide sequence ID" value="NZ_CP017782.1"/>
</dbReference>
<dbReference type="EMBL" id="CP017782">
    <property type="protein sequence ID" value="AOZ71293.1"/>
    <property type="molecule type" value="Genomic_DNA"/>
</dbReference>
<protein>
    <recommendedName>
        <fullName evidence="4">Large polyvalent protein-associated domain-containing protein</fullName>
    </recommendedName>
</protein>
<feature type="compositionally biased region" description="Basic and acidic residues" evidence="1">
    <location>
        <begin position="619"/>
        <end position="629"/>
    </location>
</feature>
<feature type="region of interest" description="Disordered" evidence="1">
    <location>
        <begin position="619"/>
        <end position="644"/>
    </location>
</feature>
<keyword evidence="3" id="KW-1185">Reference proteome</keyword>
<accession>A0A1D9MHM0</accession>
<organism evidence="2 3">
    <name type="scientific">Rhodobacter xanthinilyticus</name>
    <dbReference type="NCBI Taxonomy" id="1850250"/>
    <lineage>
        <taxon>Bacteria</taxon>
        <taxon>Pseudomonadati</taxon>
        <taxon>Pseudomonadota</taxon>
        <taxon>Alphaproteobacteria</taxon>
        <taxon>Rhodobacterales</taxon>
        <taxon>Rhodobacter group</taxon>
        <taxon>Rhodobacter</taxon>
    </lineage>
</organism>
<geneLocation type="plasmid" evidence="3">
    <name>pej01</name>
</geneLocation>
<gene>
    <name evidence="2" type="ORF">LPB142_17715</name>
</gene>
<evidence type="ECO:0008006" key="4">
    <source>
        <dbReference type="Google" id="ProtNLM"/>
    </source>
</evidence>
<evidence type="ECO:0000256" key="1">
    <source>
        <dbReference type="SAM" id="MobiDB-lite"/>
    </source>
</evidence>
<evidence type="ECO:0000313" key="2">
    <source>
        <dbReference type="EMBL" id="AOZ71293.1"/>
    </source>
</evidence>
<sequence>MDDDLDPAGSRPKETYALHLTMSGAEQKFTDPVEAGTAFFRADPAERPYVLHLEDGKARRMAATHLIREPGAEETFGKSLPDSHASDGAFRTGYFNAMEASLSERLSKISWDGPDAENAVRSDRRLVADLEALARTEPEKAAALWSTATDLDPPGPTLTNAVQLAATGRMTEHEDVAPTRSPEILATGEWVRTDQSVDLRPAAIGTEAGIHTGYEAALPTGEKELSHSARTFETASEAMKYAYEFYEGGEERVEAAVARDAAVAREAADGPAAIPKGVLITHEARPEFARPEAAIYAGKDAQLVVSFDRDTPVTRAIAEQLVEDPAFRKAVGAHISDATATIGTGRFVDGEGSRGFLPSESLALMAFDRAGEPEVIARFPDDSPLSQTLAKHLSENRVLLRHVADREAQAENWQSPEKAISAWVKEVGTQIDQLPKAEQTDLRAEMKEIAAEASAAFGTERGRSEAAVLEKAAPDRSDVREIAARHKRDLGKEEGREHASDITDRIIERAARGIEATRSDAASRELDPLLSTLHKMAAFQTQQEPVSFRTEEQAGAFGADLRARYGENVLEDIAQGRTEALAKDFAEPSAREAAAKAILFAAKEHPALGVTVQEAERAERRLESDRADHTQPAPIRKLERELEF</sequence>
<proteinExistence type="predicted"/>
<dbReference type="Proteomes" id="UP000176562">
    <property type="component" value="Plasmid pEJ01"/>
</dbReference>
<dbReference type="AlphaFoldDB" id="A0A1D9MHM0"/>
<name>A0A1D9MHM0_9RHOB</name>